<evidence type="ECO:0000256" key="1">
    <source>
        <dbReference type="ARBA" id="ARBA00006484"/>
    </source>
</evidence>
<protein>
    <recommendedName>
        <fullName evidence="5">Short-chain dehydrogenase</fullName>
    </recommendedName>
</protein>
<dbReference type="OrthoDB" id="335726at2"/>
<dbReference type="GO" id="GO:0016491">
    <property type="term" value="F:oxidoreductase activity"/>
    <property type="evidence" value="ECO:0007669"/>
    <property type="project" value="UniProtKB-KW"/>
</dbReference>
<organism evidence="3 4">
    <name type="scientific">Pseudomonas cremoricolorata</name>
    <dbReference type="NCBI Taxonomy" id="157783"/>
    <lineage>
        <taxon>Bacteria</taxon>
        <taxon>Pseudomonadati</taxon>
        <taxon>Pseudomonadota</taxon>
        <taxon>Gammaproteobacteria</taxon>
        <taxon>Pseudomonadales</taxon>
        <taxon>Pseudomonadaceae</taxon>
        <taxon>Pseudomonas</taxon>
    </lineage>
</organism>
<dbReference type="GO" id="GO:0016020">
    <property type="term" value="C:membrane"/>
    <property type="evidence" value="ECO:0007669"/>
    <property type="project" value="TreeGrafter"/>
</dbReference>
<dbReference type="InterPro" id="IPR036291">
    <property type="entry name" value="NAD(P)-bd_dom_sf"/>
</dbReference>
<dbReference type="AlphaFoldDB" id="A0A089WLJ0"/>
<reference evidence="3 4" key="1">
    <citation type="submission" date="2014-09" db="EMBL/GenBank/DDBJ databases">
        <authorList>
            <person name="Chan K.-G."/>
        </authorList>
    </citation>
    <scope>NUCLEOTIDE SEQUENCE [LARGE SCALE GENOMIC DNA]</scope>
    <source>
        <strain evidence="3 4">ND07</strain>
    </source>
</reference>
<dbReference type="Gene3D" id="3.40.50.720">
    <property type="entry name" value="NAD(P)-binding Rossmann-like Domain"/>
    <property type="match status" value="1"/>
</dbReference>
<accession>A0A089WLJ0</accession>
<keyword evidence="2" id="KW-0560">Oxidoreductase</keyword>
<evidence type="ECO:0000313" key="3">
    <source>
        <dbReference type="EMBL" id="AIR89471.1"/>
    </source>
</evidence>
<dbReference type="Proteomes" id="UP000029493">
    <property type="component" value="Chromosome"/>
</dbReference>
<evidence type="ECO:0000313" key="4">
    <source>
        <dbReference type="Proteomes" id="UP000029493"/>
    </source>
</evidence>
<dbReference type="eggNOG" id="COG0300">
    <property type="taxonomic scope" value="Bacteria"/>
</dbReference>
<dbReference type="Pfam" id="PF00106">
    <property type="entry name" value="adh_short"/>
    <property type="match status" value="1"/>
</dbReference>
<dbReference type="InterPro" id="IPR002347">
    <property type="entry name" value="SDR_fam"/>
</dbReference>
<dbReference type="KEGG" id="psw:LK03_09345"/>
<evidence type="ECO:0008006" key="5">
    <source>
        <dbReference type="Google" id="ProtNLM"/>
    </source>
</evidence>
<comment type="similarity">
    <text evidence="1">Belongs to the short-chain dehydrogenases/reductases (SDR) family.</text>
</comment>
<evidence type="ECO:0000256" key="2">
    <source>
        <dbReference type="ARBA" id="ARBA00023002"/>
    </source>
</evidence>
<dbReference type="PRINTS" id="PR00081">
    <property type="entry name" value="GDHRDH"/>
</dbReference>
<dbReference type="SUPFAM" id="SSF51735">
    <property type="entry name" value="NAD(P)-binding Rossmann-fold domains"/>
    <property type="match status" value="1"/>
</dbReference>
<proteinExistence type="inferred from homology"/>
<dbReference type="EMBL" id="CP009455">
    <property type="protein sequence ID" value="AIR89471.1"/>
    <property type="molecule type" value="Genomic_DNA"/>
</dbReference>
<dbReference type="STRING" id="157783.LK03_09345"/>
<name>A0A089WLJ0_9PSED</name>
<keyword evidence="4" id="KW-1185">Reference proteome</keyword>
<gene>
    <name evidence="3" type="ORF">LK03_09345</name>
</gene>
<dbReference type="PANTHER" id="PTHR44196">
    <property type="entry name" value="DEHYDROGENASE/REDUCTASE SDR FAMILY MEMBER 7B"/>
    <property type="match status" value="1"/>
</dbReference>
<sequence>MNDSRRFWVTGSTNGLGMALVEQLVAHQVRVAASGRNNLQFHAMARRHGSRLLALPGAPHTGGEYLQQTWGALDTLVVNAGTCDYLPVNITESQLVHAVIKTNMQAFEQFLEAALPLLEQGERPQLVVILNLYTVSQLSDPSLPPLPANSLPYRLEQLRPQLRQVGVDLTVITPHGQDTPWAIDHIPERWTAQTAAKEILGRLPEREPEIVLEALGLRTLWPLMSI</sequence>
<dbReference type="RefSeq" id="WP_038412054.1">
    <property type="nucleotide sequence ID" value="NZ_CP009455.1"/>
</dbReference>
<dbReference type="PANTHER" id="PTHR44196:SF1">
    <property type="entry name" value="DEHYDROGENASE_REDUCTASE SDR FAMILY MEMBER 7B"/>
    <property type="match status" value="1"/>
</dbReference>